<evidence type="ECO:0000313" key="2">
    <source>
        <dbReference type="Proteomes" id="UP001213972"/>
    </source>
</evidence>
<evidence type="ECO:0000313" key="1">
    <source>
        <dbReference type="EMBL" id="WEK14110.1"/>
    </source>
</evidence>
<dbReference type="Proteomes" id="UP001213972">
    <property type="component" value="Chromosome"/>
</dbReference>
<dbReference type="AlphaFoldDB" id="A0AAJ5W1W1"/>
<proteinExistence type="predicted"/>
<organism evidence="1 2">
    <name type="scientific">Candidatus Microbacterium phytovorans</name>
    <dbReference type="NCBI Taxonomy" id="3121374"/>
    <lineage>
        <taxon>Bacteria</taxon>
        <taxon>Bacillati</taxon>
        <taxon>Actinomycetota</taxon>
        <taxon>Actinomycetes</taxon>
        <taxon>Micrococcales</taxon>
        <taxon>Microbacteriaceae</taxon>
        <taxon>Microbacterium</taxon>
    </lineage>
</organism>
<gene>
    <name evidence="1" type="ORF">P0Y48_02560</name>
</gene>
<dbReference type="EMBL" id="CP119321">
    <property type="protein sequence ID" value="WEK14110.1"/>
    <property type="molecule type" value="Genomic_DNA"/>
</dbReference>
<sequence>MIELIVTIVIAGMFVGFLALMFVNGLQAQEQATARDTATGRANVVSSQLHSSIRHAATIRVSESGTRVDATVAQVSSTLTWECRAWKLSGGSLYYSVGATARPANIVTGRNPIATGLTGILGSGAGFQQGTGSVEAQKRLTIGIDVAAGGQTVRLSDAVTAQVVIQGSAPTC</sequence>
<protein>
    <submittedName>
        <fullName evidence="1">Uncharacterized protein</fullName>
    </submittedName>
</protein>
<accession>A0AAJ5W1W1</accession>
<name>A0AAJ5W1W1_9MICO</name>
<reference evidence="1" key="1">
    <citation type="submission" date="2023-03" db="EMBL/GenBank/DDBJ databases">
        <title>Andean soil-derived lignocellulolytic bacterial consortium as a source of novel taxa and putative plastic-active enzymes.</title>
        <authorList>
            <person name="Diaz-Garcia L."/>
            <person name="Chuvochina M."/>
            <person name="Feuerriegel G."/>
            <person name="Bunk B."/>
            <person name="Sproer C."/>
            <person name="Streit W.R."/>
            <person name="Rodriguez L.M."/>
            <person name="Overmann J."/>
            <person name="Jimenez D.J."/>
        </authorList>
    </citation>
    <scope>NUCLEOTIDE SEQUENCE</scope>
    <source>
        <strain evidence="1">MAG 4610</strain>
    </source>
</reference>